<proteinExistence type="predicted"/>
<dbReference type="InterPro" id="IPR050273">
    <property type="entry name" value="GppA/Ppx_hydrolase"/>
</dbReference>
<protein>
    <submittedName>
        <fullName evidence="2">Ppx/GppA phosphatase family protein</fullName>
    </submittedName>
</protein>
<feature type="domain" description="Ppx/GppA phosphatase N-terminal" evidence="1">
    <location>
        <begin position="20"/>
        <end position="309"/>
    </location>
</feature>
<dbReference type="Gene3D" id="3.30.420.150">
    <property type="entry name" value="Exopolyphosphatase. Domain 2"/>
    <property type="match status" value="1"/>
</dbReference>
<dbReference type="PANTHER" id="PTHR30005:SF0">
    <property type="entry name" value="RETROGRADE REGULATION PROTEIN 2"/>
    <property type="match status" value="1"/>
</dbReference>
<organism evidence="2 3">
    <name type="scientific">Xanthocytophaga flava</name>
    <dbReference type="NCBI Taxonomy" id="3048013"/>
    <lineage>
        <taxon>Bacteria</taxon>
        <taxon>Pseudomonadati</taxon>
        <taxon>Bacteroidota</taxon>
        <taxon>Cytophagia</taxon>
        <taxon>Cytophagales</taxon>
        <taxon>Rhodocytophagaceae</taxon>
        <taxon>Xanthocytophaga</taxon>
    </lineage>
</organism>
<dbReference type="GO" id="GO:0016462">
    <property type="term" value="F:pyrophosphatase activity"/>
    <property type="evidence" value="ECO:0007669"/>
    <property type="project" value="TreeGrafter"/>
</dbReference>
<dbReference type="CDD" id="cd24055">
    <property type="entry name" value="ASKHA_NBD_ChPPX-like"/>
    <property type="match status" value="1"/>
</dbReference>
<dbReference type="Pfam" id="PF02541">
    <property type="entry name" value="Ppx-GppA"/>
    <property type="match status" value="1"/>
</dbReference>
<dbReference type="Gene3D" id="3.30.420.40">
    <property type="match status" value="1"/>
</dbReference>
<gene>
    <name evidence="2" type="ORF">QNI16_15000</name>
</gene>
<evidence type="ECO:0000313" key="3">
    <source>
        <dbReference type="Proteomes" id="UP001241110"/>
    </source>
</evidence>
<evidence type="ECO:0000259" key="1">
    <source>
        <dbReference type="Pfam" id="PF02541"/>
    </source>
</evidence>
<dbReference type="InterPro" id="IPR043129">
    <property type="entry name" value="ATPase_NBD"/>
</dbReference>
<name>A0AAE3QN96_9BACT</name>
<evidence type="ECO:0000313" key="2">
    <source>
        <dbReference type="EMBL" id="MDJ1481806.1"/>
    </source>
</evidence>
<dbReference type="EMBL" id="JASJOS010000006">
    <property type="protein sequence ID" value="MDJ1481806.1"/>
    <property type="molecule type" value="Genomic_DNA"/>
</dbReference>
<dbReference type="PANTHER" id="PTHR30005">
    <property type="entry name" value="EXOPOLYPHOSPHATASE"/>
    <property type="match status" value="1"/>
</dbReference>
<comment type="caution">
    <text evidence="2">The sequence shown here is derived from an EMBL/GenBank/DDBJ whole genome shotgun (WGS) entry which is preliminary data.</text>
</comment>
<dbReference type="AlphaFoldDB" id="A0AAE3QN96"/>
<dbReference type="SUPFAM" id="SSF53067">
    <property type="entry name" value="Actin-like ATPase domain"/>
    <property type="match status" value="2"/>
</dbReference>
<accession>A0AAE3QN96</accession>
<dbReference type="RefSeq" id="WP_313980084.1">
    <property type="nucleotide sequence ID" value="NZ_JASJOS010000006.1"/>
</dbReference>
<dbReference type="InterPro" id="IPR003695">
    <property type="entry name" value="Ppx_GppA_N"/>
</dbReference>
<sequence length="310" mass="34683">MNRVAVIDLGTNTFHLLVADISEDRKIIPVHEEKQPARIGKGGISQGIIAPEAFDRGLSIITTYAHKIADLNVSKDNIFATGTSAIRNARNGEGFVQKIREATGIQVEIISGDREAELIYHGVRAALDMEEKPSLIIDIGGGSVEFIIGNADKIYWKQSFEIGGQRLIDKFMQTDPISPQSVQRMYDFLNEKLLPLTNAIHQYHPKTLIGSSGTFDTLVEIQALRDGKSFNLSDYTSYDLPMEVFQSLFQEFVSKNHEERLAIPGMIPLRVDMIVVACCLVDFVLKKYEIHQIKTSTYALKEGVLFDHLK</sequence>
<dbReference type="Proteomes" id="UP001241110">
    <property type="component" value="Unassembled WGS sequence"/>
</dbReference>
<reference evidence="2" key="1">
    <citation type="submission" date="2023-05" db="EMBL/GenBank/DDBJ databases">
        <authorList>
            <person name="Zhang X."/>
        </authorList>
    </citation>
    <scope>NUCLEOTIDE SEQUENCE</scope>
    <source>
        <strain evidence="2">YF14B1</strain>
    </source>
</reference>